<dbReference type="OrthoDB" id="9810154at2"/>
<dbReference type="Gene3D" id="3.40.50.1240">
    <property type="entry name" value="Phosphoglycerate mutase-like"/>
    <property type="match status" value="1"/>
</dbReference>
<dbReference type="STRING" id="554083.BKD30_11520"/>
<dbReference type="PANTHER" id="PTHR47623:SF1">
    <property type="entry name" value="OS09G0287300 PROTEIN"/>
    <property type="match status" value="1"/>
</dbReference>
<dbReference type="Pfam" id="PF00300">
    <property type="entry name" value="His_Phos_1"/>
    <property type="match status" value="1"/>
</dbReference>
<dbReference type="PANTHER" id="PTHR47623">
    <property type="entry name" value="OS09G0287300 PROTEIN"/>
    <property type="match status" value="1"/>
</dbReference>
<dbReference type="RefSeq" id="WP_076704778.1">
    <property type="nucleotide sequence ID" value="NZ_MRDE01000072.1"/>
</dbReference>
<sequence length="175" mass="19121">MSPDHRRLLLLRHAKAAAAPEVTDHDRPLAGRGHDEAPTAGRWMVEHGVVPDFILCSSALRARQTTTWVCQELGEKAPTPQLRDDLYNAGTTGLLAVINHVPETVRTLLVVAHFPGVQNVALRLASAESDQDAVTDLGTEYPTLGLTLLEHDLPWAELDRRDAAVTAFAVPRCVR</sequence>
<dbReference type="CDD" id="cd07067">
    <property type="entry name" value="HP_PGM_like"/>
    <property type="match status" value="1"/>
</dbReference>
<dbReference type="AlphaFoldDB" id="A0A1R1L7N7"/>
<name>A0A1R1L7N7_9MICC</name>
<dbReference type="SUPFAM" id="SSF53254">
    <property type="entry name" value="Phosphoglycerate mutase-like"/>
    <property type="match status" value="1"/>
</dbReference>
<protein>
    <submittedName>
        <fullName evidence="1">Histidine phosphatase</fullName>
    </submittedName>
</protein>
<dbReference type="InterPro" id="IPR013078">
    <property type="entry name" value="His_Pase_superF_clade-1"/>
</dbReference>
<dbReference type="EMBL" id="MRDE01000072">
    <property type="protein sequence ID" value="OMH23546.1"/>
    <property type="molecule type" value="Genomic_DNA"/>
</dbReference>
<evidence type="ECO:0000313" key="1">
    <source>
        <dbReference type="EMBL" id="OMH23546.1"/>
    </source>
</evidence>
<keyword evidence="2" id="KW-1185">Reference proteome</keyword>
<proteinExistence type="predicted"/>
<gene>
    <name evidence="1" type="ORF">BKD30_11520</name>
</gene>
<evidence type="ECO:0000313" key="2">
    <source>
        <dbReference type="Proteomes" id="UP000187085"/>
    </source>
</evidence>
<comment type="caution">
    <text evidence="1">The sequence shown here is derived from an EMBL/GenBank/DDBJ whole genome shotgun (WGS) entry which is preliminary data.</text>
</comment>
<organism evidence="1 2">
    <name type="scientific">Tersicoccus phoenicis</name>
    <dbReference type="NCBI Taxonomy" id="554083"/>
    <lineage>
        <taxon>Bacteria</taxon>
        <taxon>Bacillati</taxon>
        <taxon>Actinomycetota</taxon>
        <taxon>Actinomycetes</taxon>
        <taxon>Micrococcales</taxon>
        <taxon>Micrococcaceae</taxon>
        <taxon>Tersicoccus</taxon>
    </lineage>
</organism>
<reference evidence="1 2" key="1">
    <citation type="submission" date="2016-12" db="EMBL/GenBank/DDBJ databases">
        <title>Draft genome of Tersicoccus phoenicis 1P05MA.</title>
        <authorList>
            <person name="Nakajima Y."/>
            <person name="Yoshizawa S."/>
            <person name="Nakamura K."/>
            <person name="Ogura Y."/>
            <person name="Hayashi T."/>
            <person name="Kogure K."/>
        </authorList>
    </citation>
    <scope>NUCLEOTIDE SEQUENCE [LARGE SCALE GENOMIC DNA]</scope>
    <source>
        <strain evidence="1 2">1p05MA</strain>
    </source>
</reference>
<accession>A0A1R1L7N7</accession>
<dbReference type="Proteomes" id="UP000187085">
    <property type="component" value="Unassembled WGS sequence"/>
</dbReference>
<dbReference type="InterPro" id="IPR029033">
    <property type="entry name" value="His_PPase_superfam"/>
</dbReference>
<dbReference type="SMART" id="SM00855">
    <property type="entry name" value="PGAM"/>
    <property type="match status" value="1"/>
</dbReference>